<comment type="catalytic activity">
    <reaction evidence="5">
        <text>O-phospho-L-seryl-[protein] + H2O = L-seryl-[protein] + phosphate</text>
        <dbReference type="Rhea" id="RHEA:20629"/>
        <dbReference type="Rhea" id="RHEA-COMP:9863"/>
        <dbReference type="Rhea" id="RHEA-COMP:11604"/>
        <dbReference type="ChEBI" id="CHEBI:15377"/>
        <dbReference type="ChEBI" id="CHEBI:29999"/>
        <dbReference type="ChEBI" id="CHEBI:43474"/>
        <dbReference type="ChEBI" id="CHEBI:83421"/>
        <dbReference type="EC" id="3.1.3.16"/>
    </reaction>
</comment>
<keyword evidence="10" id="KW-1185">Reference proteome</keyword>
<dbReference type="OrthoDB" id="21392at2759"/>
<evidence type="ECO:0000256" key="2">
    <source>
        <dbReference type="ARBA" id="ARBA00013064"/>
    </source>
</evidence>
<dbReference type="InterPro" id="IPR000387">
    <property type="entry name" value="Tyr_Pase_dom"/>
</dbReference>
<feature type="compositionally biased region" description="Basic and acidic residues" evidence="6">
    <location>
        <begin position="410"/>
        <end position="466"/>
    </location>
</feature>
<name>A0A2P6NN32_9EUKA</name>
<dbReference type="GO" id="GO:0004725">
    <property type="term" value="F:protein tyrosine phosphatase activity"/>
    <property type="evidence" value="ECO:0007669"/>
    <property type="project" value="UniProtKB-EC"/>
</dbReference>
<feature type="compositionally biased region" description="Basic residues" evidence="6">
    <location>
        <begin position="525"/>
        <end position="537"/>
    </location>
</feature>
<dbReference type="InterPro" id="IPR000340">
    <property type="entry name" value="Dual-sp_phosphatase_cat-dom"/>
</dbReference>
<evidence type="ECO:0000259" key="8">
    <source>
        <dbReference type="PROSITE" id="PS50056"/>
    </source>
</evidence>
<feature type="compositionally biased region" description="Basic and acidic residues" evidence="6">
    <location>
        <begin position="489"/>
        <end position="500"/>
    </location>
</feature>
<dbReference type="SMART" id="SM00195">
    <property type="entry name" value="DSPc"/>
    <property type="match status" value="1"/>
</dbReference>
<feature type="region of interest" description="Disordered" evidence="6">
    <location>
        <begin position="317"/>
        <end position="541"/>
    </location>
</feature>
<dbReference type="InterPro" id="IPR016130">
    <property type="entry name" value="Tyr_Pase_AS"/>
</dbReference>
<dbReference type="PROSITE" id="PS00383">
    <property type="entry name" value="TYR_PHOSPHATASE_1"/>
    <property type="match status" value="1"/>
</dbReference>
<evidence type="ECO:0000313" key="9">
    <source>
        <dbReference type="EMBL" id="PRP85383.1"/>
    </source>
</evidence>
<feature type="compositionally biased region" description="Basic and acidic residues" evidence="6">
    <location>
        <begin position="333"/>
        <end position="358"/>
    </location>
</feature>
<protein>
    <recommendedName>
        <fullName evidence="2">protein-tyrosine-phosphatase</fullName>
        <ecNumber evidence="2">3.1.3.48</ecNumber>
    </recommendedName>
</protein>
<dbReference type="SUPFAM" id="SSF52799">
    <property type="entry name" value="(Phosphotyrosine protein) phosphatases II"/>
    <property type="match status" value="1"/>
</dbReference>
<dbReference type="InterPro" id="IPR020422">
    <property type="entry name" value="TYR_PHOSPHATASE_DUAL_dom"/>
</dbReference>
<evidence type="ECO:0000259" key="7">
    <source>
        <dbReference type="PROSITE" id="PS50054"/>
    </source>
</evidence>
<dbReference type="InterPro" id="IPR029021">
    <property type="entry name" value="Prot-tyrosine_phosphatase-like"/>
</dbReference>
<dbReference type="PANTHER" id="PTHR10159:SF519">
    <property type="entry name" value="DUAL SPECIFICITY PROTEIN PHOSPHATASE MPK3"/>
    <property type="match status" value="1"/>
</dbReference>
<feature type="compositionally biased region" description="Polar residues" evidence="6">
    <location>
        <begin position="1"/>
        <end position="10"/>
    </location>
</feature>
<dbReference type="PANTHER" id="PTHR10159">
    <property type="entry name" value="DUAL SPECIFICITY PROTEIN PHOSPHATASE"/>
    <property type="match status" value="1"/>
</dbReference>
<dbReference type="EC" id="3.1.3.48" evidence="2"/>
<comment type="caution">
    <text evidence="9">The sequence shown here is derived from an EMBL/GenBank/DDBJ whole genome shotgun (WGS) entry which is preliminary data.</text>
</comment>
<keyword evidence="4" id="KW-0904">Protein phosphatase</keyword>
<dbReference type="PROSITE" id="PS50054">
    <property type="entry name" value="TYR_PHOSPHATASE_DUAL"/>
    <property type="match status" value="1"/>
</dbReference>
<feature type="compositionally biased region" description="Basic residues" evidence="6">
    <location>
        <begin position="50"/>
        <end position="62"/>
    </location>
</feature>
<dbReference type="GO" id="GO:0043409">
    <property type="term" value="P:negative regulation of MAPK cascade"/>
    <property type="evidence" value="ECO:0007669"/>
    <property type="project" value="TreeGrafter"/>
</dbReference>
<dbReference type="AlphaFoldDB" id="A0A2P6NN32"/>
<dbReference type="EMBL" id="MDYQ01000046">
    <property type="protein sequence ID" value="PRP85383.1"/>
    <property type="molecule type" value="Genomic_DNA"/>
</dbReference>
<evidence type="ECO:0000313" key="10">
    <source>
        <dbReference type="Proteomes" id="UP000241769"/>
    </source>
</evidence>
<feature type="compositionally biased region" description="Low complexity" evidence="6">
    <location>
        <begin position="20"/>
        <end position="32"/>
    </location>
</feature>
<evidence type="ECO:0000256" key="3">
    <source>
        <dbReference type="ARBA" id="ARBA00022801"/>
    </source>
</evidence>
<keyword evidence="3" id="KW-0378">Hydrolase</keyword>
<dbReference type="GO" id="GO:0005737">
    <property type="term" value="C:cytoplasm"/>
    <property type="evidence" value="ECO:0007669"/>
    <property type="project" value="TreeGrafter"/>
</dbReference>
<gene>
    <name evidence="9" type="ORF">PROFUN_07091</name>
</gene>
<feature type="region of interest" description="Disordered" evidence="6">
    <location>
        <begin position="1"/>
        <end position="71"/>
    </location>
</feature>
<feature type="compositionally biased region" description="Acidic residues" evidence="6">
    <location>
        <begin position="394"/>
        <end position="409"/>
    </location>
</feature>
<feature type="domain" description="Tyrosine-protein phosphatase" evidence="7">
    <location>
        <begin position="85"/>
        <end position="301"/>
    </location>
</feature>
<comment type="similarity">
    <text evidence="1">Belongs to the protein-tyrosine phosphatase family. Non-receptor class dual specificity subfamily.</text>
</comment>
<dbReference type="GO" id="GO:0004722">
    <property type="term" value="F:protein serine/threonine phosphatase activity"/>
    <property type="evidence" value="ECO:0007669"/>
    <property type="project" value="UniProtKB-EC"/>
</dbReference>
<evidence type="ECO:0000256" key="5">
    <source>
        <dbReference type="ARBA" id="ARBA00047761"/>
    </source>
</evidence>
<reference evidence="9 10" key="1">
    <citation type="journal article" date="2018" name="Genome Biol. Evol.">
        <title>Multiple Roots of Fruiting Body Formation in Amoebozoa.</title>
        <authorList>
            <person name="Hillmann F."/>
            <person name="Forbes G."/>
            <person name="Novohradska S."/>
            <person name="Ferling I."/>
            <person name="Riege K."/>
            <person name="Groth M."/>
            <person name="Westermann M."/>
            <person name="Marz M."/>
            <person name="Spaller T."/>
            <person name="Winckler T."/>
            <person name="Schaap P."/>
            <person name="Glockner G."/>
        </authorList>
    </citation>
    <scope>NUCLEOTIDE SEQUENCE [LARGE SCALE GENOMIC DNA]</scope>
    <source>
        <strain evidence="9 10">Jena</strain>
    </source>
</reference>
<dbReference type="Proteomes" id="UP000241769">
    <property type="component" value="Unassembled WGS sequence"/>
</dbReference>
<accession>A0A2P6NN32</accession>
<dbReference type="Pfam" id="PF00782">
    <property type="entry name" value="DSPc"/>
    <property type="match status" value="1"/>
</dbReference>
<dbReference type="PROSITE" id="PS50056">
    <property type="entry name" value="TYR_PHOSPHATASE_2"/>
    <property type="match status" value="1"/>
</dbReference>
<dbReference type="Gene3D" id="3.90.190.10">
    <property type="entry name" value="Protein tyrosine phosphatase superfamily"/>
    <property type="match status" value="2"/>
</dbReference>
<evidence type="ECO:0000256" key="1">
    <source>
        <dbReference type="ARBA" id="ARBA00008601"/>
    </source>
</evidence>
<evidence type="ECO:0000256" key="4">
    <source>
        <dbReference type="ARBA" id="ARBA00022912"/>
    </source>
</evidence>
<feature type="compositionally biased region" description="Basic and acidic residues" evidence="6">
    <location>
        <begin position="368"/>
        <end position="393"/>
    </location>
</feature>
<dbReference type="CDD" id="cd14498">
    <property type="entry name" value="DSP"/>
    <property type="match status" value="1"/>
</dbReference>
<organism evidence="9 10">
    <name type="scientific">Planoprotostelium fungivorum</name>
    <dbReference type="NCBI Taxonomy" id="1890364"/>
    <lineage>
        <taxon>Eukaryota</taxon>
        <taxon>Amoebozoa</taxon>
        <taxon>Evosea</taxon>
        <taxon>Variosea</taxon>
        <taxon>Cavosteliida</taxon>
        <taxon>Cavosteliaceae</taxon>
        <taxon>Planoprotostelium</taxon>
    </lineage>
</organism>
<proteinExistence type="inferred from homology"/>
<feature type="compositionally biased region" description="Basic and acidic residues" evidence="6">
    <location>
        <begin position="510"/>
        <end position="519"/>
    </location>
</feature>
<sequence>MTSIGESGTTAEPPKGPKQSLLSLFFKLSGEGSNHKKEENERREKNMRDKGKKSKREERRKKKEEDKANRLMALAKKEEEYRMKTEGKHIVPGLYLGSRLAALNWEWVTQSNVGFILNVTAETKNYFEKKVASEESKEDAEQKMDEETEVVAEKEVPEGAEIAQLDVVQQTEETEPISTEEAIISQEEAIITEEEAIINEEEADIHYHRISVSDSLDTELIDHFSSAHEFIKTSIASGGNVLVHCREGLSRSPTIVISYLMKHHAMDLATAHAHVLDCNGNLRINQAFQRQLMEYDRQLYEKKSLDFFDKKGRRNVEKKEVEEEVAAPRSPRKKSEAKKSEGKKNEVKKKGGKKEAKKGAKRGRKAKVVSEEKVDVLQVDGGERKEEGEKKEEGEEEHDEEEMYFEEDGGQEKQTVESKKEETVESKKEEMVEPKKEEMVESKKEEMVEPKKEETPETTREEKEEEKKEEEEEKERREEDMTAVEETIDQEKEESTESGKKQRRSKKRRHEESEDKENIDGNSTPKKKQPQTPKKAKTIVPGYTARDISSFFKKA</sequence>
<dbReference type="InParanoid" id="A0A2P6NN32"/>
<evidence type="ECO:0000256" key="6">
    <source>
        <dbReference type="SAM" id="MobiDB-lite"/>
    </source>
</evidence>
<dbReference type="STRING" id="1890364.A0A2P6NN32"/>
<feature type="domain" description="Tyrosine specific protein phosphatases" evidence="8">
    <location>
        <begin position="222"/>
        <end position="271"/>
    </location>
</feature>
<feature type="compositionally biased region" description="Basic and acidic residues" evidence="6">
    <location>
        <begin position="33"/>
        <end position="49"/>
    </location>
</feature>